<feature type="transmembrane region" description="Helical" evidence="7">
    <location>
        <begin position="335"/>
        <end position="360"/>
    </location>
</feature>
<feature type="domain" description="ABC3 transporter permease C-terminal" evidence="8">
    <location>
        <begin position="295"/>
        <end position="408"/>
    </location>
</feature>
<evidence type="ECO:0000256" key="1">
    <source>
        <dbReference type="ARBA" id="ARBA00004651"/>
    </source>
</evidence>
<dbReference type="Pfam" id="PF12704">
    <property type="entry name" value="MacB_PCD"/>
    <property type="match status" value="1"/>
</dbReference>
<reference evidence="10 11" key="1">
    <citation type="submission" date="2022-12" db="EMBL/GenBank/DDBJ databases">
        <title>Chitinophagaceae gen. sp. nov., a new member of the family Chitinophagaceae, isolated from soil in a chemical factory.</title>
        <authorList>
            <person name="Ke Z."/>
        </authorList>
    </citation>
    <scope>NUCLEOTIDE SEQUENCE [LARGE SCALE GENOMIC DNA]</scope>
    <source>
        <strain evidence="10 11">LY-5</strain>
    </source>
</reference>
<dbReference type="InterPro" id="IPR025857">
    <property type="entry name" value="MacB_PCD"/>
</dbReference>
<dbReference type="Pfam" id="PF02687">
    <property type="entry name" value="FtsX"/>
    <property type="match status" value="1"/>
</dbReference>
<comment type="similarity">
    <text evidence="6">Belongs to the ABC-4 integral membrane protein family.</text>
</comment>
<feature type="transmembrane region" description="Helical" evidence="7">
    <location>
        <begin position="27"/>
        <end position="47"/>
    </location>
</feature>
<keyword evidence="5 7" id="KW-0472">Membrane</keyword>
<dbReference type="EMBL" id="JAQGEF010000017">
    <property type="protein sequence ID" value="MDA3615797.1"/>
    <property type="molecule type" value="Genomic_DNA"/>
</dbReference>
<feature type="transmembrane region" description="Helical" evidence="7">
    <location>
        <begin position="380"/>
        <end position="401"/>
    </location>
</feature>
<keyword evidence="4 7" id="KW-1133">Transmembrane helix</keyword>
<evidence type="ECO:0000256" key="3">
    <source>
        <dbReference type="ARBA" id="ARBA00022692"/>
    </source>
</evidence>
<dbReference type="Proteomes" id="UP001210231">
    <property type="component" value="Unassembled WGS sequence"/>
</dbReference>
<gene>
    <name evidence="10" type="ORF">O3P16_13340</name>
</gene>
<sequence>MVKTLKVLWTSLKMALDELRVNKLRTFLSLFGVTIGIFCIIGVFAVVQSLQSNIEIGLKGLGTNTIYIQKWPWGGGGDYPWWKYMKRPEPRYREMEAIKARSQYLDDAAFMLFYSSNVEYKENILENVIIYGATDGFEKIQEVVIAEGRGISAFEYTNGAPVVVIGYENAVKLFESPERAVGKTVSILNKKVQIIGVIKKKGTDMIGGWDFDNICICPYNYSKSYVSEENADKLLLVKGKEGIPIETFKYELKGIMRSLRKIPPTKEDDFALNEVTSSSKEVEQAFSGIKAGGLVIGGFSLIVGLFGIANIMFVTVKERTSQIGLKKAIGAKRSFILLEFLLESSFLCIIGGLIGLGLVFLTFTALSAVVPFDLFIETNIIVMAIVISIFVGLLAGFIPAWRASKLDPVVAIRSK</sequence>
<comment type="subcellular location">
    <subcellularLocation>
        <location evidence="1">Cell membrane</location>
        <topology evidence="1">Multi-pass membrane protein</topology>
    </subcellularLocation>
</comment>
<evidence type="ECO:0000313" key="10">
    <source>
        <dbReference type="EMBL" id="MDA3615797.1"/>
    </source>
</evidence>
<evidence type="ECO:0000256" key="5">
    <source>
        <dbReference type="ARBA" id="ARBA00023136"/>
    </source>
</evidence>
<evidence type="ECO:0000256" key="7">
    <source>
        <dbReference type="SAM" id="Phobius"/>
    </source>
</evidence>
<evidence type="ECO:0000256" key="4">
    <source>
        <dbReference type="ARBA" id="ARBA00022989"/>
    </source>
</evidence>
<organism evidence="10 11">
    <name type="scientific">Polluticaenibacter yanchengensis</name>
    <dbReference type="NCBI Taxonomy" id="3014562"/>
    <lineage>
        <taxon>Bacteria</taxon>
        <taxon>Pseudomonadati</taxon>
        <taxon>Bacteroidota</taxon>
        <taxon>Chitinophagia</taxon>
        <taxon>Chitinophagales</taxon>
        <taxon>Chitinophagaceae</taxon>
        <taxon>Polluticaenibacter</taxon>
    </lineage>
</organism>
<feature type="transmembrane region" description="Helical" evidence="7">
    <location>
        <begin position="291"/>
        <end position="314"/>
    </location>
</feature>
<feature type="domain" description="MacB-like periplasmic core" evidence="9">
    <location>
        <begin position="26"/>
        <end position="252"/>
    </location>
</feature>
<dbReference type="InterPro" id="IPR050250">
    <property type="entry name" value="Macrolide_Exporter_MacB"/>
</dbReference>
<evidence type="ECO:0000259" key="9">
    <source>
        <dbReference type="Pfam" id="PF12704"/>
    </source>
</evidence>
<dbReference type="PANTHER" id="PTHR30572">
    <property type="entry name" value="MEMBRANE COMPONENT OF TRANSPORTER-RELATED"/>
    <property type="match status" value="1"/>
</dbReference>
<dbReference type="RefSeq" id="WP_407032125.1">
    <property type="nucleotide sequence ID" value="NZ_JAQGEF010000017.1"/>
</dbReference>
<name>A0ABT4ULT6_9BACT</name>
<evidence type="ECO:0000313" key="11">
    <source>
        <dbReference type="Proteomes" id="UP001210231"/>
    </source>
</evidence>
<comment type="caution">
    <text evidence="10">The sequence shown here is derived from an EMBL/GenBank/DDBJ whole genome shotgun (WGS) entry which is preliminary data.</text>
</comment>
<accession>A0ABT4ULT6</accession>
<proteinExistence type="inferred from homology"/>
<keyword evidence="3 7" id="KW-0812">Transmembrane</keyword>
<keyword evidence="11" id="KW-1185">Reference proteome</keyword>
<dbReference type="InterPro" id="IPR003838">
    <property type="entry name" value="ABC3_permease_C"/>
</dbReference>
<dbReference type="PANTHER" id="PTHR30572:SF4">
    <property type="entry name" value="ABC TRANSPORTER PERMEASE YTRF"/>
    <property type="match status" value="1"/>
</dbReference>
<evidence type="ECO:0000259" key="8">
    <source>
        <dbReference type="Pfam" id="PF02687"/>
    </source>
</evidence>
<keyword evidence="2" id="KW-1003">Cell membrane</keyword>
<protein>
    <submittedName>
        <fullName evidence="10">ABC transporter permease</fullName>
    </submittedName>
</protein>
<evidence type="ECO:0000256" key="2">
    <source>
        <dbReference type="ARBA" id="ARBA00022475"/>
    </source>
</evidence>
<evidence type="ECO:0000256" key="6">
    <source>
        <dbReference type="ARBA" id="ARBA00038076"/>
    </source>
</evidence>